<keyword evidence="3" id="KW-1185">Reference proteome</keyword>
<feature type="region of interest" description="Disordered" evidence="1">
    <location>
        <begin position="1"/>
        <end position="21"/>
    </location>
</feature>
<feature type="region of interest" description="Disordered" evidence="1">
    <location>
        <begin position="148"/>
        <end position="182"/>
    </location>
</feature>
<dbReference type="EMBL" id="CALNXI010000111">
    <property type="protein sequence ID" value="CAH3019248.1"/>
    <property type="molecule type" value="Genomic_DNA"/>
</dbReference>
<organism evidence="2 3">
    <name type="scientific">Porites evermanni</name>
    <dbReference type="NCBI Taxonomy" id="104178"/>
    <lineage>
        <taxon>Eukaryota</taxon>
        <taxon>Metazoa</taxon>
        <taxon>Cnidaria</taxon>
        <taxon>Anthozoa</taxon>
        <taxon>Hexacorallia</taxon>
        <taxon>Scleractinia</taxon>
        <taxon>Fungiina</taxon>
        <taxon>Poritidae</taxon>
        <taxon>Porites</taxon>
    </lineage>
</organism>
<feature type="region of interest" description="Disordered" evidence="1">
    <location>
        <begin position="59"/>
        <end position="79"/>
    </location>
</feature>
<comment type="caution">
    <text evidence="2">The sequence shown here is derived from an EMBL/GenBank/DDBJ whole genome shotgun (WGS) entry which is preliminary data.</text>
</comment>
<proteinExistence type="predicted"/>
<reference evidence="2 3" key="1">
    <citation type="submission" date="2022-05" db="EMBL/GenBank/DDBJ databases">
        <authorList>
            <consortium name="Genoscope - CEA"/>
            <person name="William W."/>
        </authorList>
    </citation>
    <scope>NUCLEOTIDE SEQUENCE [LARGE SCALE GENOMIC DNA]</scope>
</reference>
<protein>
    <submittedName>
        <fullName evidence="2">Uncharacterized protein</fullName>
    </submittedName>
</protein>
<dbReference type="Proteomes" id="UP001159427">
    <property type="component" value="Unassembled WGS sequence"/>
</dbReference>
<evidence type="ECO:0000256" key="1">
    <source>
        <dbReference type="SAM" id="MobiDB-lite"/>
    </source>
</evidence>
<feature type="compositionally biased region" description="Polar residues" evidence="1">
    <location>
        <begin position="162"/>
        <end position="182"/>
    </location>
</feature>
<evidence type="ECO:0000313" key="3">
    <source>
        <dbReference type="Proteomes" id="UP001159427"/>
    </source>
</evidence>
<gene>
    <name evidence="2" type="ORF">PEVE_00001988</name>
</gene>
<name>A0ABN8LRV4_9CNID</name>
<evidence type="ECO:0000313" key="2">
    <source>
        <dbReference type="EMBL" id="CAH3019248.1"/>
    </source>
</evidence>
<sequence>MPLTRRARNASRPADPGPIPADLELGRLYVKDLRSPCSRLNLKMTGGPDALIKRIEKAQTNTDNLPGTPPPIQDGGEHVKNQNDQNAIELQFQHLQRQVQELLGGESPQDGLLSATQLTQVQLIVQGSLNKVIEKAASAPAQATLSAFNGLSPPATPPPTQARDSSGNDALQISSPGISVSPENYSTADPAIFCARAAGQTGQRNPNWRTLVFSSQDPHHKVALGDRKPYLSQLQQGGSLCQNPLHLRPQM</sequence>
<accession>A0ABN8LRV4</accession>